<reference evidence="18" key="1">
    <citation type="submission" date="2025-08" db="UniProtKB">
        <authorList>
            <consortium name="RefSeq"/>
        </authorList>
    </citation>
    <scope>IDENTIFICATION</scope>
    <source>
        <tissue evidence="18">Seedling</tissue>
    </source>
</reference>
<keyword evidence="8 11" id="KW-0067">ATP-binding</keyword>
<dbReference type="InterPro" id="IPR000719">
    <property type="entry name" value="Prot_kinase_dom"/>
</dbReference>
<keyword evidence="17" id="KW-1185">Reference proteome</keyword>
<evidence type="ECO:0000256" key="12">
    <source>
        <dbReference type="SAM" id="Phobius"/>
    </source>
</evidence>
<keyword evidence="5 13" id="KW-0732">Signal</keyword>
<evidence type="ECO:0000259" key="14">
    <source>
        <dbReference type="PROSITE" id="PS50011"/>
    </source>
</evidence>
<keyword evidence="2" id="KW-1003">Cell membrane</keyword>
<comment type="subcellular location">
    <subcellularLocation>
        <location evidence="1">Cell membrane</location>
        <topology evidence="1">Single-pass type I membrane protein</topology>
    </subcellularLocation>
</comment>
<dbReference type="PROSITE" id="PS50011">
    <property type="entry name" value="PROTEIN_KINASE_DOM"/>
    <property type="match status" value="1"/>
</dbReference>
<dbReference type="PROSITE" id="PS50948">
    <property type="entry name" value="PAN"/>
    <property type="match status" value="1"/>
</dbReference>
<evidence type="ECO:0000256" key="5">
    <source>
        <dbReference type="ARBA" id="ARBA00022729"/>
    </source>
</evidence>
<keyword evidence="7 11" id="KW-0418">Kinase</keyword>
<accession>A0ABM4ACU5</accession>
<dbReference type="PANTHER" id="PTHR27002">
    <property type="entry name" value="RECEPTOR-LIKE SERINE/THREONINE-PROTEIN KINASE SD1-8"/>
    <property type="match status" value="1"/>
</dbReference>
<dbReference type="InterPro" id="IPR001245">
    <property type="entry name" value="Ser-Thr/Tyr_kinase_cat_dom"/>
</dbReference>
<dbReference type="InterPro" id="IPR000858">
    <property type="entry name" value="S_locus_glycoprot_dom"/>
</dbReference>
<dbReference type="SMART" id="SM00220">
    <property type="entry name" value="S_TKc"/>
    <property type="match status" value="1"/>
</dbReference>
<evidence type="ECO:0000256" key="8">
    <source>
        <dbReference type="ARBA" id="ARBA00022840"/>
    </source>
</evidence>
<evidence type="ECO:0000256" key="3">
    <source>
        <dbReference type="ARBA" id="ARBA00022527"/>
    </source>
</evidence>
<feature type="transmembrane region" description="Helical" evidence="12">
    <location>
        <begin position="409"/>
        <end position="433"/>
    </location>
</feature>
<feature type="domain" description="Protein kinase" evidence="14">
    <location>
        <begin position="502"/>
        <end position="790"/>
    </location>
</feature>
<comment type="catalytic activity">
    <reaction evidence="11">
        <text>L-seryl-[protein] + ATP = O-phospho-L-seryl-[protein] + ADP + H(+)</text>
        <dbReference type="Rhea" id="RHEA:17989"/>
        <dbReference type="Rhea" id="RHEA-COMP:9863"/>
        <dbReference type="Rhea" id="RHEA-COMP:11604"/>
        <dbReference type="ChEBI" id="CHEBI:15378"/>
        <dbReference type="ChEBI" id="CHEBI:29999"/>
        <dbReference type="ChEBI" id="CHEBI:30616"/>
        <dbReference type="ChEBI" id="CHEBI:83421"/>
        <dbReference type="ChEBI" id="CHEBI:456216"/>
        <dbReference type="EC" id="2.7.11.1"/>
    </reaction>
</comment>
<keyword evidence="12" id="KW-0812">Transmembrane</keyword>
<evidence type="ECO:0000256" key="9">
    <source>
        <dbReference type="ARBA" id="ARBA00023157"/>
    </source>
</evidence>
<evidence type="ECO:0000256" key="2">
    <source>
        <dbReference type="ARBA" id="ARBA00022475"/>
    </source>
</evidence>
<dbReference type="PROSITE" id="PS00108">
    <property type="entry name" value="PROTEIN_KINASE_ST"/>
    <property type="match status" value="1"/>
</dbReference>
<dbReference type="Gene3D" id="3.30.200.20">
    <property type="entry name" value="Phosphorylase Kinase, domain 1"/>
    <property type="match status" value="1"/>
</dbReference>
<keyword evidence="3 11" id="KW-0723">Serine/threonine-protein kinase</keyword>
<dbReference type="Pfam" id="PF01453">
    <property type="entry name" value="B_lectin"/>
    <property type="match status" value="1"/>
</dbReference>
<evidence type="ECO:0000313" key="17">
    <source>
        <dbReference type="Proteomes" id="UP001652623"/>
    </source>
</evidence>
<dbReference type="InterPro" id="IPR001480">
    <property type="entry name" value="Bulb-type_lectin_dom"/>
</dbReference>
<dbReference type="Gene3D" id="1.10.510.10">
    <property type="entry name" value="Transferase(Phosphotransferase) domain 1"/>
    <property type="match status" value="1"/>
</dbReference>
<comment type="similarity">
    <text evidence="11">Belongs to the protein kinase superfamily. Ser/Thr protein kinase family.</text>
</comment>
<organism evidence="17 18">
    <name type="scientific">Ziziphus jujuba</name>
    <name type="common">Chinese jujube</name>
    <name type="synonym">Ziziphus sativa</name>
    <dbReference type="NCBI Taxonomy" id="326968"/>
    <lineage>
        <taxon>Eukaryota</taxon>
        <taxon>Viridiplantae</taxon>
        <taxon>Streptophyta</taxon>
        <taxon>Embryophyta</taxon>
        <taxon>Tracheophyta</taxon>
        <taxon>Spermatophyta</taxon>
        <taxon>Magnoliopsida</taxon>
        <taxon>eudicotyledons</taxon>
        <taxon>Gunneridae</taxon>
        <taxon>Pentapetalae</taxon>
        <taxon>rosids</taxon>
        <taxon>fabids</taxon>
        <taxon>Rosales</taxon>
        <taxon>Rhamnaceae</taxon>
        <taxon>Paliureae</taxon>
        <taxon>Ziziphus</taxon>
    </lineage>
</organism>
<keyword evidence="9" id="KW-1015">Disulfide bond</keyword>
<evidence type="ECO:0000259" key="15">
    <source>
        <dbReference type="PROSITE" id="PS50927"/>
    </source>
</evidence>
<dbReference type="CDD" id="cd00028">
    <property type="entry name" value="B_lectin"/>
    <property type="match status" value="1"/>
</dbReference>
<dbReference type="RefSeq" id="XP_060674538.1">
    <property type="nucleotide sequence ID" value="XM_060818555.1"/>
</dbReference>
<dbReference type="PIRSF" id="PIRSF000641">
    <property type="entry name" value="SRK"/>
    <property type="match status" value="1"/>
</dbReference>
<keyword evidence="12" id="KW-1133">Transmembrane helix</keyword>
<dbReference type="PROSITE" id="PS50927">
    <property type="entry name" value="BULB_LECTIN"/>
    <property type="match status" value="1"/>
</dbReference>
<protein>
    <recommendedName>
        <fullName evidence="11">Receptor-like serine/threonine-protein kinase</fullName>
        <ecNumber evidence="11">2.7.11.1</ecNumber>
    </recommendedName>
</protein>
<evidence type="ECO:0000256" key="13">
    <source>
        <dbReference type="SAM" id="SignalP"/>
    </source>
</evidence>
<proteinExistence type="inferred from homology"/>
<gene>
    <name evidence="18" type="primary">LOC107428541</name>
</gene>
<evidence type="ECO:0000256" key="11">
    <source>
        <dbReference type="PIRNR" id="PIRNR000641"/>
    </source>
</evidence>
<keyword evidence="6 11" id="KW-0547">Nucleotide-binding</keyword>
<dbReference type="Gene3D" id="2.90.10.10">
    <property type="entry name" value="Bulb-type lectin domain"/>
    <property type="match status" value="1"/>
</dbReference>
<evidence type="ECO:0000256" key="4">
    <source>
        <dbReference type="ARBA" id="ARBA00022679"/>
    </source>
</evidence>
<keyword evidence="4 11" id="KW-0808">Transferase</keyword>
<dbReference type="InterPro" id="IPR003609">
    <property type="entry name" value="Pan_app"/>
</dbReference>
<feature type="signal peptide" evidence="13">
    <location>
        <begin position="1"/>
        <end position="27"/>
    </location>
</feature>
<evidence type="ECO:0000256" key="7">
    <source>
        <dbReference type="ARBA" id="ARBA00022777"/>
    </source>
</evidence>
<dbReference type="SMART" id="SM00108">
    <property type="entry name" value="B_lectin"/>
    <property type="match status" value="1"/>
</dbReference>
<dbReference type="SMART" id="SM00473">
    <property type="entry name" value="PAN_AP"/>
    <property type="match status" value="1"/>
</dbReference>
<dbReference type="InterPro" id="IPR008271">
    <property type="entry name" value="Ser/Thr_kinase_AS"/>
</dbReference>
<dbReference type="InterPro" id="IPR024171">
    <property type="entry name" value="SRK-like_kinase"/>
</dbReference>
<dbReference type="Pfam" id="PF08276">
    <property type="entry name" value="PAN_2"/>
    <property type="match status" value="1"/>
</dbReference>
<sequence>MRRTSSNMVVLLFLVFLWLLHFKLSSAEDTLTPANSIRDWDFLESPNKLFRLRFFNLGYSGDRYLGIQYMNYSDMKIVWVANQENPLNDTSGILNITKDGNLVIGDSHGTSITINSQTPPSMSSNTSAILLDSGNFILKAGEQILWQSFDHPSDTILPGMKLGMFGLKLGQPQKIFLTSWVSPGVPASGAFTLGIDPNNTDQLSVWQRGSLYWHSGKWNGQNFSYFPDIDASYKFRYISNENESYYTYSVPANYNSWIELNSSGEIHMFLGGNYGWSLWNLPTCDANGNYKSKGCIDQKLSKCSSGDQFLLTSGLMNSWESLPNRSIGLNDCAEICRKECSCKAYASAESDGTGCKFSYGQKSDEIDRYFAEFFYFRNSTNSTMEGKNSTHTKKSGPSIIKEKPKKRQLWVSIVVPLISLIVVGLVFCALCYFKLLRCCSRGKRGISGDVTMSTEVLIRELKTSMASIDVLSGTNKQKLNGKHDHELPLFNFPTIETATRYFSCENKLGQGGYGPVYKGTLADGQEIAVKRLSTRSGQGLEEFKNEVMLISKLQHRNLVRLLGCCIKGEEKILVYEYLPNKSLDSFLFDATKQLLLDWRKRTNIIEGIAQGLLYLHKYSRLRIIHRDLKTSNILLDKNMNSKISDFGTAKIFGDNESRASTIRIVGTYGYMSPEYAMDGLFSEKSDVFSFGVMVLEILSGKKHSACFDQTNEYMRLLEYAWNLWKDGRCLELMDPSVRETCNSTDEFIRRAQVALLCVQEVAADRPNMADVVSMLGGDAVTPPHPKQPAFSILKRADKHNMSDNPEAYTVNDVSFSGIGAR</sequence>
<evidence type="ECO:0000259" key="16">
    <source>
        <dbReference type="PROSITE" id="PS50948"/>
    </source>
</evidence>
<feature type="domain" description="Apple" evidence="16">
    <location>
        <begin position="303"/>
        <end position="379"/>
    </location>
</feature>
<dbReference type="Pfam" id="PF07714">
    <property type="entry name" value="PK_Tyr_Ser-Thr"/>
    <property type="match status" value="1"/>
</dbReference>
<evidence type="ECO:0000256" key="6">
    <source>
        <dbReference type="ARBA" id="ARBA00022741"/>
    </source>
</evidence>
<dbReference type="SUPFAM" id="SSF56112">
    <property type="entry name" value="Protein kinase-like (PK-like)"/>
    <property type="match status" value="1"/>
</dbReference>
<keyword evidence="12" id="KW-0472">Membrane</keyword>
<evidence type="ECO:0000256" key="1">
    <source>
        <dbReference type="ARBA" id="ARBA00004251"/>
    </source>
</evidence>
<keyword evidence="10" id="KW-0325">Glycoprotein</keyword>
<dbReference type="PANTHER" id="PTHR27002:SF925">
    <property type="entry name" value="RECEPTOR-LIKE SERINE_THREONINE-PROTEIN KINASE"/>
    <property type="match status" value="1"/>
</dbReference>
<dbReference type="SUPFAM" id="SSF51110">
    <property type="entry name" value="alpha-D-mannose-specific plant lectins"/>
    <property type="match status" value="1"/>
</dbReference>
<dbReference type="InterPro" id="IPR011009">
    <property type="entry name" value="Kinase-like_dom_sf"/>
</dbReference>
<comment type="catalytic activity">
    <reaction evidence="11">
        <text>L-threonyl-[protein] + ATP = O-phospho-L-threonyl-[protein] + ADP + H(+)</text>
        <dbReference type="Rhea" id="RHEA:46608"/>
        <dbReference type="Rhea" id="RHEA-COMP:11060"/>
        <dbReference type="Rhea" id="RHEA-COMP:11605"/>
        <dbReference type="ChEBI" id="CHEBI:15378"/>
        <dbReference type="ChEBI" id="CHEBI:30013"/>
        <dbReference type="ChEBI" id="CHEBI:30616"/>
        <dbReference type="ChEBI" id="CHEBI:61977"/>
        <dbReference type="ChEBI" id="CHEBI:456216"/>
        <dbReference type="EC" id="2.7.11.1"/>
    </reaction>
</comment>
<dbReference type="CDD" id="cd14066">
    <property type="entry name" value="STKc_IRAK"/>
    <property type="match status" value="1"/>
</dbReference>
<evidence type="ECO:0000313" key="18">
    <source>
        <dbReference type="RefSeq" id="XP_060674538.1"/>
    </source>
</evidence>
<dbReference type="Pfam" id="PF00954">
    <property type="entry name" value="S_locus_glycop"/>
    <property type="match status" value="1"/>
</dbReference>
<dbReference type="Proteomes" id="UP001652623">
    <property type="component" value="Chromosome 1"/>
</dbReference>
<feature type="domain" description="Bulb-type lectin" evidence="15">
    <location>
        <begin position="28"/>
        <end position="151"/>
    </location>
</feature>
<dbReference type="EC" id="2.7.11.1" evidence="11"/>
<name>A0ABM4ACU5_ZIZJJ</name>
<dbReference type="GeneID" id="107428541"/>
<feature type="chain" id="PRO_5046254566" description="Receptor-like serine/threonine-protein kinase" evidence="13">
    <location>
        <begin position="28"/>
        <end position="821"/>
    </location>
</feature>
<dbReference type="InterPro" id="IPR036426">
    <property type="entry name" value="Bulb-type_lectin_dom_sf"/>
</dbReference>
<evidence type="ECO:0000256" key="10">
    <source>
        <dbReference type="ARBA" id="ARBA00023180"/>
    </source>
</evidence>